<reference evidence="7 8" key="1">
    <citation type="journal article" date="1998" name="Science">
        <title>Genome sequence of the nematode C. elegans: a platform for investigating biology.</title>
        <authorList>
            <consortium name="The C. elegans sequencing consortium"/>
            <person name="Sulson J.E."/>
            <person name="Waterston R."/>
        </authorList>
    </citation>
    <scope>NUCLEOTIDE SEQUENCE [LARGE SCALE GENOMIC DNA]</scope>
    <source>
        <strain evidence="7 8">Bristol N2</strain>
    </source>
</reference>
<name>Q21716_CAEEL</name>
<feature type="transmembrane region" description="Helical" evidence="6">
    <location>
        <begin position="188"/>
        <end position="212"/>
    </location>
</feature>
<feature type="transmembrane region" description="Helical" evidence="6">
    <location>
        <begin position="42"/>
        <end position="66"/>
    </location>
</feature>
<feature type="transmembrane region" description="Helical" evidence="6">
    <location>
        <begin position="127"/>
        <end position="153"/>
    </location>
</feature>
<evidence type="ECO:0000256" key="4">
    <source>
        <dbReference type="ARBA" id="ARBA00022989"/>
    </source>
</evidence>
<dbReference type="Pfam" id="PF10317">
    <property type="entry name" value="7TM_GPCR_Srd"/>
    <property type="match status" value="1"/>
</dbReference>
<organism evidence="7 8">
    <name type="scientific">Caenorhabditis elegans</name>
    <dbReference type="NCBI Taxonomy" id="6239"/>
    <lineage>
        <taxon>Eukaryota</taxon>
        <taxon>Metazoa</taxon>
        <taxon>Ecdysozoa</taxon>
        <taxon>Nematoda</taxon>
        <taxon>Chromadorea</taxon>
        <taxon>Rhabditida</taxon>
        <taxon>Rhabditina</taxon>
        <taxon>Rhabditomorpha</taxon>
        <taxon>Rhabditoidea</taxon>
        <taxon>Rhabditidae</taxon>
        <taxon>Peloderinae</taxon>
        <taxon>Caenorhabditis</taxon>
    </lineage>
</organism>
<gene>
    <name evidence="7 9" type="primary">srd-39</name>
    <name evidence="7" type="ORF">CELE_R04D3.8</name>
    <name evidence="9" type="ORF">R04D3.8</name>
</gene>
<dbReference type="GO" id="GO:0016020">
    <property type="term" value="C:membrane"/>
    <property type="evidence" value="ECO:0007669"/>
    <property type="project" value="UniProtKB-SubCell"/>
</dbReference>
<comment type="similarity">
    <text evidence="2">Belongs to the nematode receptor-like protein srd family.</text>
</comment>
<dbReference type="InterPro" id="IPR050920">
    <property type="entry name" value="Nematode_rcpt-like_delta"/>
</dbReference>
<dbReference type="PANTHER" id="PTHR22945:SF84">
    <property type="entry name" value="SERPENTINE RECEPTOR, CLASS D (DELTA)"/>
    <property type="match status" value="1"/>
</dbReference>
<dbReference type="InterPro" id="IPR019421">
    <property type="entry name" value="7TM_GPCR_serpentine_rcpt_Srd"/>
</dbReference>
<dbReference type="PIR" id="T23902">
    <property type="entry name" value="T23902"/>
</dbReference>
<dbReference type="AGR" id="WB:WBGene00005117"/>
<accession>Q21716</accession>
<keyword evidence="7" id="KW-0675">Receptor</keyword>
<dbReference type="CTD" id="187576"/>
<dbReference type="EMBL" id="BX284606">
    <property type="protein sequence ID" value="CAA94166.2"/>
    <property type="molecule type" value="Genomic_DNA"/>
</dbReference>
<dbReference type="KEGG" id="cel:CELE_R04D3.8"/>
<feature type="transmembrane region" description="Helical" evidence="6">
    <location>
        <begin position="270"/>
        <end position="292"/>
    </location>
</feature>
<dbReference type="UCSC" id="R04D3.8">
    <property type="organism name" value="c. elegans"/>
</dbReference>
<evidence type="ECO:0000313" key="7">
    <source>
        <dbReference type="EMBL" id="CAA94166.2"/>
    </source>
</evidence>
<feature type="transmembrane region" description="Helical" evidence="6">
    <location>
        <begin position="12"/>
        <end position="35"/>
    </location>
</feature>
<dbReference type="eggNOG" id="ENOG502THMN">
    <property type="taxonomic scope" value="Eukaryota"/>
</dbReference>
<dbReference type="AlphaFoldDB" id="Q21716"/>
<feature type="transmembrane region" description="Helical" evidence="6">
    <location>
        <begin position="233"/>
        <end position="258"/>
    </location>
</feature>
<evidence type="ECO:0000256" key="3">
    <source>
        <dbReference type="ARBA" id="ARBA00022692"/>
    </source>
</evidence>
<dbReference type="FunCoup" id="Q21716">
    <property type="interactions" value="12"/>
</dbReference>
<keyword evidence="4 6" id="KW-1133">Transmembrane helix</keyword>
<comment type="subcellular location">
    <subcellularLocation>
        <location evidence="1">Membrane</location>
        <topology evidence="1">Multi-pass membrane protein</topology>
    </subcellularLocation>
</comment>
<protein>
    <submittedName>
        <fullName evidence="7">Serpentine Receptor, class D (Delta)</fullName>
    </submittedName>
</protein>
<dbReference type="GeneID" id="187576"/>
<dbReference type="Proteomes" id="UP000001940">
    <property type="component" value="Chromosome X"/>
</dbReference>
<evidence type="ECO:0000313" key="8">
    <source>
        <dbReference type="Proteomes" id="UP000001940"/>
    </source>
</evidence>
<proteinExistence type="inferred from homology"/>
<dbReference type="HOGENOM" id="CLU_057924_2_0_1"/>
<dbReference type="WormBase" id="R04D3.8">
    <property type="protein sequence ID" value="CE51446"/>
    <property type="gene ID" value="WBGene00005117"/>
    <property type="gene designation" value="srd-39"/>
</dbReference>
<keyword evidence="8" id="KW-1185">Reference proteome</keyword>
<evidence type="ECO:0000256" key="1">
    <source>
        <dbReference type="ARBA" id="ARBA00004141"/>
    </source>
</evidence>
<sequence length="324" mass="36896">MLTNEDYLSFLSLFNPVFFCTSVILQTIWLLFIIFHSAKMGIFRFIIAHTSVCNIACLCLVVLFQFRQVSSNVPVEVRSYGPLRILSTLTMYTCHQIFQLTILLSGISLIVTLYFKLMTLRWTKVSSITMILTFLAFHIPFFLSTGFVIYLILTVAYPQEIQEELALKNANATEYSIVGLMKLQTVSLMQFALVVGGVVLSPFICFGIRARILNLLNKHLDASSRTKTQHKSFVLGLTIQSAIPTFTYFPMYCMYFYCVTTKTEILFQQYFIYLASALPVFIEPIVTLYFVIPYRKKLLSCLGKRDNSVGTTISVSSGITRSRI</sequence>
<dbReference type="PaxDb" id="6239-R04D3.8"/>
<dbReference type="PANTHER" id="PTHR22945">
    <property type="entry name" value="SERPENTINE RECEPTOR, CLASS D DELTA"/>
    <property type="match status" value="1"/>
</dbReference>
<keyword evidence="5 6" id="KW-0472">Membrane</keyword>
<evidence type="ECO:0000313" key="9">
    <source>
        <dbReference type="WormBase" id="R04D3.8"/>
    </source>
</evidence>
<dbReference type="SMR" id="Q21716"/>
<dbReference type="OrthoDB" id="5783743at2759"/>
<evidence type="ECO:0000256" key="2">
    <source>
        <dbReference type="ARBA" id="ARBA00009166"/>
    </source>
</evidence>
<evidence type="ECO:0000256" key="6">
    <source>
        <dbReference type="SAM" id="Phobius"/>
    </source>
</evidence>
<dbReference type="RefSeq" id="NP_001309447.1">
    <property type="nucleotide sequence ID" value="NM_001322641.3"/>
</dbReference>
<evidence type="ECO:0000256" key="5">
    <source>
        <dbReference type="ARBA" id="ARBA00023136"/>
    </source>
</evidence>
<keyword evidence="3 6" id="KW-0812">Transmembrane</keyword>
<feature type="transmembrane region" description="Helical" evidence="6">
    <location>
        <begin position="97"/>
        <end position="115"/>
    </location>
</feature>
<dbReference type="InParanoid" id="Q21716"/>